<dbReference type="GO" id="GO:0016787">
    <property type="term" value="F:hydrolase activity"/>
    <property type="evidence" value="ECO:0007669"/>
    <property type="project" value="UniProtKB-KW"/>
</dbReference>
<dbReference type="GO" id="GO:0004519">
    <property type="term" value="F:endonuclease activity"/>
    <property type="evidence" value="ECO:0007669"/>
    <property type="project" value="UniProtKB-KW"/>
</dbReference>
<evidence type="ECO:0000256" key="7">
    <source>
        <dbReference type="SAM" id="MobiDB-lite"/>
    </source>
</evidence>
<gene>
    <name evidence="8" type="primary">vsr</name>
    <name evidence="8" type="ORF">FYJ57_12845</name>
</gene>
<keyword evidence="5 6" id="KW-0234">DNA repair</keyword>
<dbReference type="NCBIfam" id="TIGR00632">
    <property type="entry name" value="vsr"/>
    <property type="match status" value="1"/>
</dbReference>
<accession>A0A7X2TLP1</accession>
<organism evidence="8 9">
    <name type="scientific">Oliverpabstia intestinalis</name>
    <dbReference type="NCBI Taxonomy" id="2606633"/>
    <lineage>
        <taxon>Bacteria</taxon>
        <taxon>Bacillati</taxon>
        <taxon>Bacillota</taxon>
        <taxon>Clostridia</taxon>
        <taxon>Lachnospirales</taxon>
        <taxon>Lachnospiraceae</taxon>
        <taxon>Oliverpabstia</taxon>
    </lineage>
</organism>
<keyword evidence="1 6" id="KW-0540">Nuclease</keyword>
<evidence type="ECO:0000313" key="9">
    <source>
        <dbReference type="Proteomes" id="UP000440513"/>
    </source>
</evidence>
<dbReference type="Pfam" id="PF03852">
    <property type="entry name" value="Vsr"/>
    <property type="match status" value="1"/>
</dbReference>
<dbReference type="Gene3D" id="3.40.960.10">
    <property type="entry name" value="VSR Endonuclease"/>
    <property type="match status" value="1"/>
</dbReference>
<evidence type="ECO:0000313" key="8">
    <source>
        <dbReference type="EMBL" id="MST67581.1"/>
    </source>
</evidence>
<dbReference type="GO" id="GO:0006298">
    <property type="term" value="P:mismatch repair"/>
    <property type="evidence" value="ECO:0007669"/>
    <property type="project" value="UniProtKB-UniRule"/>
</dbReference>
<dbReference type="EMBL" id="VUMS01000031">
    <property type="protein sequence ID" value="MST67581.1"/>
    <property type="molecule type" value="Genomic_DNA"/>
</dbReference>
<dbReference type="SUPFAM" id="SSF52980">
    <property type="entry name" value="Restriction endonuclease-like"/>
    <property type="match status" value="1"/>
</dbReference>
<protein>
    <recommendedName>
        <fullName evidence="6">Very short patch repair endonuclease</fullName>
        <ecNumber evidence="6">3.1.-.-</ecNumber>
    </recommendedName>
</protein>
<dbReference type="AlphaFoldDB" id="A0A7X2TLP1"/>
<feature type="region of interest" description="Disordered" evidence="7">
    <location>
        <begin position="1"/>
        <end position="23"/>
    </location>
</feature>
<keyword evidence="3 6" id="KW-0227">DNA damage</keyword>
<dbReference type="Proteomes" id="UP000440513">
    <property type="component" value="Unassembled WGS sequence"/>
</dbReference>
<feature type="compositionally biased region" description="Polar residues" evidence="7">
    <location>
        <begin position="9"/>
        <end position="22"/>
    </location>
</feature>
<keyword evidence="2 6" id="KW-0255">Endonuclease</keyword>
<proteinExistence type="inferred from homology"/>
<dbReference type="InterPro" id="IPR011335">
    <property type="entry name" value="Restrct_endonuc-II-like"/>
</dbReference>
<comment type="function">
    <text evidence="6">May nick specific sequences that contain T:G mispairs resulting from m5C-deamination.</text>
</comment>
<dbReference type="PIRSF" id="PIRSF018267">
    <property type="entry name" value="VSR_endonuc"/>
    <property type="match status" value="1"/>
</dbReference>
<comment type="caution">
    <text evidence="8">The sequence shown here is derived from an EMBL/GenBank/DDBJ whole genome shotgun (WGS) entry which is preliminary data.</text>
</comment>
<evidence type="ECO:0000256" key="5">
    <source>
        <dbReference type="ARBA" id="ARBA00023204"/>
    </source>
</evidence>
<dbReference type="CDD" id="cd00221">
    <property type="entry name" value="Vsr"/>
    <property type="match status" value="1"/>
</dbReference>
<keyword evidence="9" id="KW-1185">Reference proteome</keyword>
<sequence>MADNHSKQVRSMNMSHIRSTNSKPEERVRKYLFSRGLRYRKNVKKLPGCPDIVLKKYKTVIFVNGCFWHHHDCGRFVWPSSNEEYWHKKINRNVERDIQNTALLTEQGWRVLTIWECQLKKNVAEENLSLLYQKIIVPIENI</sequence>
<evidence type="ECO:0000256" key="6">
    <source>
        <dbReference type="PIRNR" id="PIRNR018267"/>
    </source>
</evidence>
<reference evidence="8 9" key="1">
    <citation type="submission" date="2019-08" db="EMBL/GenBank/DDBJ databases">
        <title>In-depth cultivation of the pig gut microbiome towards novel bacterial diversity and tailored functional studies.</title>
        <authorList>
            <person name="Wylensek D."/>
            <person name="Hitch T.C.A."/>
            <person name="Clavel T."/>
        </authorList>
    </citation>
    <scope>NUCLEOTIDE SEQUENCE [LARGE SCALE GENOMIC DNA]</scope>
    <source>
        <strain evidence="8 9">BSM-380-WT-5A</strain>
    </source>
</reference>
<name>A0A7X2TLP1_9FIRM</name>
<evidence type="ECO:0000256" key="4">
    <source>
        <dbReference type="ARBA" id="ARBA00022801"/>
    </source>
</evidence>
<dbReference type="RefSeq" id="WP_154432951.1">
    <property type="nucleotide sequence ID" value="NZ_VUMS01000031.1"/>
</dbReference>
<evidence type="ECO:0000256" key="3">
    <source>
        <dbReference type="ARBA" id="ARBA00022763"/>
    </source>
</evidence>
<keyword evidence="4 6" id="KW-0378">Hydrolase</keyword>
<dbReference type="InterPro" id="IPR004603">
    <property type="entry name" value="DNA_mismatch_endonuc_vsr"/>
</dbReference>
<evidence type="ECO:0000256" key="1">
    <source>
        <dbReference type="ARBA" id="ARBA00022722"/>
    </source>
</evidence>
<dbReference type="EC" id="3.1.-.-" evidence="6"/>
<comment type="similarity">
    <text evidence="6">Belongs to the vsr family.</text>
</comment>
<evidence type="ECO:0000256" key="2">
    <source>
        <dbReference type="ARBA" id="ARBA00022759"/>
    </source>
</evidence>